<protein>
    <recommendedName>
        <fullName evidence="1">Glycosyl transferase family 25 domain-containing protein</fullName>
    </recommendedName>
</protein>
<dbReference type="InterPro" id="IPR002654">
    <property type="entry name" value="Glyco_trans_25"/>
</dbReference>
<reference evidence="2" key="1">
    <citation type="journal article" date="2020" name="Nature">
        <title>Giant virus diversity and host interactions through global metagenomics.</title>
        <authorList>
            <person name="Schulz F."/>
            <person name="Roux S."/>
            <person name="Paez-Espino D."/>
            <person name="Jungbluth S."/>
            <person name="Walsh D.A."/>
            <person name="Denef V.J."/>
            <person name="McMahon K.D."/>
            <person name="Konstantinidis K.T."/>
            <person name="Eloe-Fadrosh E.A."/>
            <person name="Kyrpides N.C."/>
            <person name="Woyke T."/>
        </authorList>
    </citation>
    <scope>NUCLEOTIDE SEQUENCE</scope>
    <source>
        <strain evidence="2">GVMAG-S-3300013006-138</strain>
    </source>
</reference>
<evidence type="ECO:0000259" key="1">
    <source>
        <dbReference type="Pfam" id="PF01755"/>
    </source>
</evidence>
<dbReference type="CDD" id="cd06532">
    <property type="entry name" value="Glyco_transf_25"/>
    <property type="match status" value="1"/>
</dbReference>
<feature type="domain" description="Glycosyl transferase family 25" evidence="1">
    <location>
        <begin position="2"/>
        <end position="104"/>
    </location>
</feature>
<sequence length="215" mass="25303">MKVFVIHYKKLVDRKDHILNQFKKHHITDYEFIEIDRDELENEDISMFINNFSKATIAISLSHIYAYKQISEKYDCGLIFEDDVILSDDFTHIFNRYMNELPEDYDMLFIGNGCGLHIEQHKLIPNKYIYEKGLFPTPWGGDGAGRCIDSYVVNKKCAIKLCDYISNLTYKIDIGCDWWLNRAARDNNFKVYWAEPTIVTQGTQNGSFQISYEYI</sequence>
<evidence type="ECO:0000313" key="2">
    <source>
        <dbReference type="EMBL" id="QHU18288.1"/>
    </source>
</evidence>
<dbReference type="Pfam" id="PF01755">
    <property type="entry name" value="Glyco_transf_25"/>
    <property type="match status" value="1"/>
</dbReference>
<accession>A0A6C0KPM2</accession>
<dbReference type="AlphaFoldDB" id="A0A6C0KPM2"/>
<name>A0A6C0KPM2_9ZZZZ</name>
<dbReference type="EMBL" id="MN740926">
    <property type="protein sequence ID" value="QHU18288.1"/>
    <property type="molecule type" value="Genomic_DNA"/>
</dbReference>
<organism evidence="2">
    <name type="scientific">viral metagenome</name>
    <dbReference type="NCBI Taxonomy" id="1070528"/>
    <lineage>
        <taxon>unclassified sequences</taxon>
        <taxon>metagenomes</taxon>
        <taxon>organismal metagenomes</taxon>
    </lineage>
</organism>
<proteinExistence type="predicted"/>